<organism evidence="2 3">
    <name type="scientific">Marinilabilia salmonicolor</name>
    <dbReference type="NCBI Taxonomy" id="989"/>
    <lineage>
        <taxon>Bacteria</taxon>
        <taxon>Pseudomonadati</taxon>
        <taxon>Bacteroidota</taxon>
        <taxon>Bacteroidia</taxon>
        <taxon>Marinilabiliales</taxon>
        <taxon>Marinilabiliaceae</taxon>
        <taxon>Marinilabilia</taxon>
    </lineage>
</organism>
<evidence type="ECO:0008006" key="4">
    <source>
        <dbReference type="Google" id="ProtNLM"/>
    </source>
</evidence>
<gene>
    <name evidence="2" type="ORF">DFO77_109102</name>
</gene>
<dbReference type="InterPro" id="IPR011322">
    <property type="entry name" value="N-reg_PII-like_a/b"/>
</dbReference>
<dbReference type="Pfam" id="PF02641">
    <property type="entry name" value="DUF190"/>
    <property type="match status" value="1"/>
</dbReference>
<comment type="similarity">
    <text evidence="1">Belongs to the UPF0166 family.</text>
</comment>
<accession>A0A2T0XTB0</accession>
<dbReference type="PANTHER" id="PTHR35983">
    <property type="entry name" value="UPF0166 PROTEIN TM_0021"/>
    <property type="match status" value="1"/>
</dbReference>
<sequence>MNLSGRVKKLVIIVGESDKVYQRPLFEAVIYAAKKYKMSGVTVTRGVLSYGEKSLLHSSKIFALSEDKPMIITLVDVEDRLKDFALIINRLLDKAGAGGLITLEDVEVLRYGEHYD</sequence>
<dbReference type="SUPFAM" id="SSF54913">
    <property type="entry name" value="GlnB-like"/>
    <property type="match status" value="1"/>
</dbReference>
<dbReference type="InterPro" id="IPR015867">
    <property type="entry name" value="N-reg_PII/ATP_PRibTrfase_C"/>
</dbReference>
<evidence type="ECO:0000313" key="3">
    <source>
        <dbReference type="Proteomes" id="UP000252733"/>
    </source>
</evidence>
<proteinExistence type="inferred from homology"/>
<dbReference type="RefSeq" id="WP_106151478.1">
    <property type="nucleotide sequence ID" value="NZ_PVTS01000001.1"/>
</dbReference>
<name>A0A2T0XTB0_9BACT</name>
<dbReference type="AlphaFoldDB" id="A0A2T0XTB0"/>
<reference evidence="2 3" key="1">
    <citation type="submission" date="2018-07" db="EMBL/GenBank/DDBJ databases">
        <title>Freshwater and sediment microbial communities from various areas in North America, analyzing microbe dynamics in response to fracking.</title>
        <authorList>
            <person name="Lamendella R."/>
        </authorList>
    </citation>
    <scope>NUCLEOTIDE SEQUENCE [LARGE SCALE GENOMIC DNA]</scope>
    <source>
        <strain evidence="2 3">160A</strain>
    </source>
</reference>
<dbReference type="EMBL" id="QPIZ01000009">
    <property type="protein sequence ID" value="RCW36138.1"/>
    <property type="molecule type" value="Genomic_DNA"/>
</dbReference>
<dbReference type="Proteomes" id="UP000252733">
    <property type="component" value="Unassembled WGS sequence"/>
</dbReference>
<evidence type="ECO:0000256" key="1">
    <source>
        <dbReference type="ARBA" id="ARBA00010554"/>
    </source>
</evidence>
<comment type="caution">
    <text evidence="2">The sequence shown here is derived from an EMBL/GenBank/DDBJ whole genome shotgun (WGS) entry which is preliminary data.</text>
</comment>
<dbReference type="InterPro" id="IPR003793">
    <property type="entry name" value="UPF0166"/>
</dbReference>
<dbReference type="PANTHER" id="PTHR35983:SF1">
    <property type="entry name" value="UPF0166 PROTEIN TM_0021"/>
    <property type="match status" value="1"/>
</dbReference>
<dbReference type="Gene3D" id="3.30.70.120">
    <property type="match status" value="1"/>
</dbReference>
<dbReference type="OrthoDB" id="9795599at2"/>
<evidence type="ECO:0000313" key="2">
    <source>
        <dbReference type="EMBL" id="RCW36138.1"/>
    </source>
</evidence>
<protein>
    <recommendedName>
        <fullName evidence="4">PII-like signaling protein</fullName>
    </recommendedName>
</protein>
<keyword evidence="3" id="KW-1185">Reference proteome</keyword>